<keyword evidence="2" id="KW-1185">Reference proteome</keyword>
<dbReference type="AlphaFoldDB" id="A0AAD7D4U2"/>
<evidence type="ECO:0000313" key="2">
    <source>
        <dbReference type="Proteomes" id="UP001221757"/>
    </source>
</evidence>
<evidence type="ECO:0000313" key="1">
    <source>
        <dbReference type="EMBL" id="KAJ7678815.1"/>
    </source>
</evidence>
<protein>
    <submittedName>
        <fullName evidence="1">Uncharacterized protein</fullName>
    </submittedName>
</protein>
<sequence length="69" mass="7939">ASKLDLKMCFDDIMKLMDNPRGVHPKMAKILDDACGRMKKVGRDIAVDAGRRKNPRTWRDNNSNTMYLD</sequence>
<feature type="non-terminal residue" evidence="1">
    <location>
        <position position="1"/>
    </location>
</feature>
<proteinExistence type="predicted"/>
<comment type="caution">
    <text evidence="1">The sequence shown here is derived from an EMBL/GenBank/DDBJ whole genome shotgun (WGS) entry which is preliminary data.</text>
</comment>
<name>A0AAD7D4U2_MYCRO</name>
<reference evidence="1" key="1">
    <citation type="submission" date="2023-03" db="EMBL/GenBank/DDBJ databases">
        <title>Massive genome expansion in bonnet fungi (Mycena s.s.) driven by repeated elements and novel gene families across ecological guilds.</title>
        <authorList>
            <consortium name="Lawrence Berkeley National Laboratory"/>
            <person name="Harder C.B."/>
            <person name="Miyauchi S."/>
            <person name="Viragh M."/>
            <person name="Kuo A."/>
            <person name="Thoen E."/>
            <person name="Andreopoulos B."/>
            <person name="Lu D."/>
            <person name="Skrede I."/>
            <person name="Drula E."/>
            <person name="Henrissat B."/>
            <person name="Morin E."/>
            <person name="Kohler A."/>
            <person name="Barry K."/>
            <person name="LaButti K."/>
            <person name="Morin E."/>
            <person name="Salamov A."/>
            <person name="Lipzen A."/>
            <person name="Mereny Z."/>
            <person name="Hegedus B."/>
            <person name="Baldrian P."/>
            <person name="Stursova M."/>
            <person name="Weitz H."/>
            <person name="Taylor A."/>
            <person name="Grigoriev I.V."/>
            <person name="Nagy L.G."/>
            <person name="Martin F."/>
            <person name="Kauserud H."/>
        </authorList>
    </citation>
    <scope>NUCLEOTIDE SEQUENCE</scope>
    <source>
        <strain evidence="1">CBHHK067</strain>
    </source>
</reference>
<dbReference type="Proteomes" id="UP001221757">
    <property type="component" value="Unassembled WGS sequence"/>
</dbReference>
<accession>A0AAD7D4U2</accession>
<gene>
    <name evidence="1" type="ORF">B0H17DRAFT_944186</name>
</gene>
<organism evidence="1 2">
    <name type="scientific">Mycena rosella</name>
    <name type="common">Pink bonnet</name>
    <name type="synonym">Agaricus rosellus</name>
    <dbReference type="NCBI Taxonomy" id="1033263"/>
    <lineage>
        <taxon>Eukaryota</taxon>
        <taxon>Fungi</taxon>
        <taxon>Dikarya</taxon>
        <taxon>Basidiomycota</taxon>
        <taxon>Agaricomycotina</taxon>
        <taxon>Agaricomycetes</taxon>
        <taxon>Agaricomycetidae</taxon>
        <taxon>Agaricales</taxon>
        <taxon>Marasmiineae</taxon>
        <taxon>Mycenaceae</taxon>
        <taxon>Mycena</taxon>
    </lineage>
</organism>
<dbReference type="EMBL" id="JARKIE010000131">
    <property type="protein sequence ID" value="KAJ7678815.1"/>
    <property type="molecule type" value="Genomic_DNA"/>
</dbReference>